<accession>B1X1D9</accession>
<keyword evidence="2" id="KW-1185">Reference proteome</keyword>
<dbReference type="OrthoDB" id="428065at2"/>
<dbReference type="HOGENOM" id="CLU_193569_0_0_3"/>
<reference evidence="1 2" key="1">
    <citation type="journal article" date="2008" name="Proc. Natl. Acad. Sci. U.S.A.">
        <title>The genome of Cyanothece 51142, a unicellular diazotrophic cyanobacterium important in the marine nitrogen cycle.</title>
        <authorList>
            <person name="Welsh E.A."/>
            <person name="Liberton M."/>
            <person name="Stoeckel J."/>
            <person name="Loh T."/>
            <person name="Elvitigala T."/>
            <person name="Wang C."/>
            <person name="Wollam A."/>
            <person name="Fulton R.S."/>
            <person name="Clifton S.W."/>
            <person name="Jacobs J.M."/>
            <person name="Aurora R."/>
            <person name="Ghosh B.K."/>
            <person name="Sherman L.A."/>
            <person name="Smith R.D."/>
            <person name="Wilson R.K."/>
            <person name="Pakrasi H.B."/>
        </authorList>
    </citation>
    <scope>NUCLEOTIDE SEQUENCE [LARGE SCALE GENOMIC DNA]</scope>
    <source>
        <strain evidence="2">ATCC 51142 / BH68</strain>
    </source>
</reference>
<dbReference type="STRING" id="43989.cce_2018"/>
<dbReference type="Proteomes" id="UP000001203">
    <property type="component" value="Chromosome circular"/>
</dbReference>
<proteinExistence type="predicted"/>
<dbReference type="KEGG" id="cyt:cce_2018"/>
<organism evidence="1 2">
    <name type="scientific">Crocosphaera subtropica (strain ATCC 51142 / BH68)</name>
    <name type="common">Cyanothece sp. (strain ATCC 51142)</name>
    <dbReference type="NCBI Taxonomy" id="43989"/>
    <lineage>
        <taxon>Bacteria</taxon>
        <taxon>Bacillati</taxon>
        <taxon>Cyanobacteriota</taxon>
        <taxon>Cyanophyceae</taxon>
        <taxon>Oscillatoriophycideae</taxon>
        <taxon>Chroococcales</taxon>
        <taxon>Aphanothecaceae</taxon>
        <taxon>Crocosphaera</taxon>
        <taxon>Crocosphaera subtropica</taxon>
    </lineage>
</organism>
<dbReference type="AlphaFoldDB" id="B1X1D9"/>
<dbReference type="InterPro" id="IPR054053">
    <property type="entry name" value="DUF6887"/>
</dbReference>
<evidence type="ECO:0000313" key="1">
    <source>
        <dbReference type="EMBL" id="ACB51368.1"/>
    </source>
</evidence>
<sequence length="71" mass="8608">MSEINYDQMSDQELRQYFLEHKNDQPALQAYLQRRNKQRRQVITKVGDPDFDLKIEKAIKSKLESRINRQL</sequence>
<gene>
    <name evidence="1" type="ordered locus">cce_2018</name>
</gene>
<dbReference type="EMBL" id="CP000806">
    <property type="protein sequence ID" value="ACB51368.1"/>
    <property type="molecule type" value="Genomic_DNA"/>
</dbReference>
<evidence type="ECO:0000313" key="2">
    <source>
        <dbReference type="Proteomes" id="UP000001203"/>
    </source>
</evidence>
<dbReference type="Pfam" id="PF21826">
    <property type="entry name" value="DUF6887"/>
    <property type="match status" value="1"/>
</dbReference>
<dbReference type="RefSeq" id="WP_009545821.1">
    <property type="nucleotide sequence ID" value="NC_010546.1"/>
</dbReference>
<dbReference type="eggNOG" id="ENOG5033475">
    <property type="taxonomic scope" value="Bacteria"/>
</dbReference>
<protein>
    <submittedName>
        <fullName evidence="1">Uncharacterized protein</fullName>
    </submittedName>
</protein>
<name>B1X1D9_CROS5</name>